<dbReference type="EMBL" id="KJ190158">
    <property type="protein sequence ID" value="AHN83596.1"/>
    <property type="molecule type" value="Genomic_DNA"/>
</dbReference>
<evidence type="ECO:0000313" key="1">
    <source>
        <dbReference type="EMBL" id="AHN83596.1"/>
    </source>
</evidence>
<reference evidence="1 2" key="1">
    <citation type="journal article" date="2014" name="Genome Announc.">
        <title>Complete Genome Sequences of Two Escherichia coli O157:H7 Phages Effective in Limiting Contamination of Food Products.</title>
        <authorList>
            <person name="Hong Y."/>
            <person name="Pan Y."/>
            <person name="Harman N.J."/>
            <person name="Ebner P.D."/>
        </authorList>
    </citation>
    <scope>NUCLEOTIDE SEQUENCE [LARGE SCALE GENOMIC DNA]</scope>
</reference>
<accession>A0A023MH06</accession>
<organism evidence="1 2">
    <name type="scientific">Escherichia phage FFH2</name>
    <dbReference type="NCBI Taxonomy" id="1446490"/>
    <lineage>
        <taxon>Viruses</taxon>
        <taxon>Duplodnaviria</taxon>
        <taxon>Heunggongvirae</taxon>
        <taxon>Uroviricota</taxon>
        <taxon>Caudoviricetes</taxon>
        <taxon>Vequintavirinae</taxon>
        <taxon>Vequintavirus</taxon>
        <taxon>Vequintavirus PDX</taxon>
        <taxon>Vequintavirus FFH2</taxon>
    </lineage>
</organism>
<proteinExistence type="predicted"/>
<keyword evidence="2" id="KW-1185">Reference proteome</keyword>
<dbReference type="KEGG" id="vg:19486733"/>
<dbReference type="GeneID" id="19486733"/>
<sequence>MSKVTYRAAIYCNEHPINNDGHCLFKENQLGCIVLPDEGEGYLIALTGFEPEALEANLDYLVEEGAADLVANGLSISLDEVERFMGNYRVVREFTIEVETPEWSSHETNAEEKEEEVE</sequence>
<protein>
    <submittedName>
        <fullName evidence="1">Uncharacterized protein</fullName>
    </submittedName>
</protein>
<dbReference type="RefSeq" id="YP_009030917.1">
    <property type="nucleotide sequence ID" value="NC_024134.1"/>
</dbReference>
<evidence type="ECO:0000313" key="2">
    <source>
        <dbReference type="Proteomes" id="UP000026907"/>
    </source>
</evidence>
<name>A0A023MH06_9CAUD</name>
<dbReference type="Proteomes" id="UP000026907">
    <property type="component" value="Segment"/>
</dbReference>